<dbReference type="EMBL" id="BMGJ01000002">
    <property type="protein sequence ID" value="GGD54962.1"/>
    <property type="molecule type" value="Genomic_DNA"/>
</dbReference>
<evidence type="ECO:0000313" key="2">
    <source>
        <dbReference type="Proteomes" id="UP000614272"/>
    </source>
</evidence>
<dbReference type="RefSeq" id="WP_099032988.1">
    <property type="nucleotide sequence ID" value="NZ_BMGJ01000002.1"/>
</dbReference>
<reference evidence="2" key="1">
    <citation type="journal article" date="2019" name="Int. J. Syst. Evol. Microbiol.">
        <title>The Global Catalogue of Microorganisms (GCM) 10K type strain sequencing project: providing services to taxonomists for standard genome sequencing and annotation.</title>
        <authorList>
            <consortium name="The Broad Institute Genomics Platform"/>
            <consortium name="The Broad Institute Genome Sequencing Center for Infectious Disease"/>
            <person name="Wu L."/>
            <person name="Ma J."/>
        </authorList>
    </citation>
    <scope>NUCLEOTIDE SEQUENCE [LARGE SCALE GENOMIC DNA]</scope>
    <source>
        <strain evidence="2">CGMCC 1.12923</strain>
    </source>
</reference>
<dbReference type="Proteomes" id="UP000614272">
    <property type="component" value="Unassembled WGS sequence"/>
</dbReference>
<comment type="caution">
    <text evidence="1">The sequence shown here is derived from an EMBL/GenBank/DDBJ whole genome shotgun (WGS) entry which is preliminary data.</text>
</comment>
<keyword evidence="2" id="KW-1185">Reference proteome</keyword>
<organism evidence="1 2">
    <name type="scientific">Lacimicrobium alkaliphilum</name>
    <dbReference type="NCBI Taxonomy" id="1526571"/>
    <lineage>
        <taxon>Bacteria</taxon>
        <taxon>Pseudomonadati</taxon>
        <taxon>Pseudomonadota</taxon>
        <taxon>Gammaproteobacteria</taxon>
        <taxon>Alteromonadales</taxon>
        <taxon>Alteromonadaceae</taxon>
        <taxon>Lacimicrobium</taxon>
    </lineage>
</organism>
<gene>
    <name evidence="1" type="ORF">GCM10011357_08350</name>
</gene>
<evidence type="ECO:0000313" key="1">
    <source>
        <dbReference type="EMBL" id="GGD54962.1"/>
    </source>
</evidence>
<proteinExistence type="predicted"/>
<protein>
    <submittedName>
        <fullName evidence="1">Uncharacterized protein</fullName>
    </submittedName>
</protein>
<name>A0ABQ1R3H0_9ALTE</name>
<accession>A0ABQ1R3H0</accession>
<sequence>MANYSLTQRWRHFKLKLNKQLVAQTVTAQLLRQIIRDYQAQGWERDRMHSEVDTEKCFDVLSLRKGNSQLDFRLPDEQGGEICGPDNALSALARQYQLATTRTPD</sequence>